<evidence type="ECO:0000313" key="1">
    <source>
        <dbReference type="EMBL" id="KAK7322424.1"/>
    </source>
</evidence>
<sequence>MTLQTSKDRKETASRDTKLGLLVKADRSNYHECGSSCQRTSVLSLSISLAEISLSASLSREADISRVRVELNPGLPNWLIVQLRISGHDISMTDFYKHRQGITEMKPRVS</sequence>
<protein>
    <submittedName>
        <fullName evidence="1">Uncharacterized protein</fullName>
    </submittedName>
</protein>
<dbReference type="Proteomes" id="UP001367508">
    <property type="component" value="Unassembled WGS sequence"/>
</dbReference>
<organism evidence="1 2">
    <name type="scientific">Canavalia gladiata</name>
    <name type="common">Sword bean</name>
    <name type="synonym">Dolichos gladiatus</name>
    <dbReference type="NCBI Taxonomy" id="3824"/>
    <lineage>
        <taxon>Eukaryota</taxon>
        <taxon>Viridiplantae</taxon>
        <taxon>Streptophyta</taxon>
        <taxon>Embryophyta</taxon>
        <taxon>Tracheophyta</taxon>
        <taxon>Spermatophyta</taxon>
        <taxon>Magnoliopsida</taxon>
        <taxon>eudicotyledons</taxon>
        <taxon>Gunneridae</taxon>
        <taxon>Pentapetalae</taxon>
        <taxon>rosids</taxon>
        <taxon>fabids</taxon>
        <taxon>Fabales</taxon>
        <taxon>Fabaceae</taxon>
        <taxon>Papilionoideae</taxon>
        <taxon>50 kb inversion clade</taxon>
        <taxon>NPAAA clade</taxon>
        <taxon>indigoferoid/millettioid clade</taxon>
        <taxon>Phaseoleae</taxon>
        <taxon>Canavalia</taxon>
    </lineage>
</organism>
<dbReference type="EMBL" id="JAYMYQ010000006">
    <property type="protein sequence ID" value="KAK7322424.1"/>
    <property type="molecule type" value="Genomic_DNA"/>
</dbReference>
<proteinExistence type="predicted"/>
<keyword evidence="2" id="KW-1185">Reference proteome</keyword>
<name>A0AAN9KS51_CANGL</name>
<gene>
    <name evidence="1" type="ORF">VNO77_25803</name>
</gene>
<reference evidence="1 2" key="1">
    <citation type="submission" date="2024-01" db="EMBL/GenBank/DDBJ databases">
        <title>The genomes of 5 underutilized Papilionoideae crops provide insights into root nodulation and disease resistanc.</title>
        <authorList>
            <person name="Jiang F."/>
        </authorList>
    </citation>
    <scope>NUCLEOTIDE SEQUENCE [LARGE SCALE GENOMIC DNA]</scope>
    <source>
        <strain evidence="1">LVBAO_FW01</strain>
        <tissue evidence="1">Leaves</tissue>
    </source>
</reference>
<evidence type="ECO:0000313" key="2">
    <source>
        <dbReference type="Proteomes" id="UP001367508"/>
    </source>
</evidence>
<dbReference type="AlphaFoldDB" id="A0AAN9KS51"/>
<accession>A0AAN9KS51</accession>
<comment type="caution">
    <text evidence="1">The sequence shown here is derived from an EMBL/GenBank/DDBJ whole genome shotgun (WGS) entry which is preliminary data.</text>
</comment>